<protein>
    <submittedName>
        <fullName evidence="1">Uncharacterized protein</fullName>
    </submittedName>
</protein>
<comment type="caution">
    <text evidence="1">The sequence shown here is derived from an EMBL/GenBank/DDBJ whole genome shotgun (WGS) entry which is preliminary data.</text>
</comment>
<name>X0TCT3_9ZZZZ</name>
<dbReference type="AlphaFoldDB" id="X0TCT3"/>
<reference evidence="1" key="1">
    <citation type="journal article" date="2014" name="Front. Microbiol.">
        <title>High frequency of phylogenetically diverse reductive dehalogenase-homologous genes in deep subseafloor sedimentary metagenomes.</title>
        <authorList>
            <person name="Kawai M."/>
            <person name="Futagami T."/>
            <person name="Toyoda A."/>
            <person name="Takaki Y."/>
            <person name="Nishi S."/>
            <person name="Hori S."/>
            <person name="Arai W."/>
            <person name="Tsubouchi T."/>
            <person name="Morono Y."/>
            <person name="Uchiyama I."/>
            <person name="Ito T."/>
            <person name="Fujiyama A."/>
            <person name="Inagaki F."/>
            <person name="Takami H."/>
        </authorList>
    </citation>
    <scope>NUCLEOTIDE SEQUENCE</scope>
    <source>
        <strain evidence="1">Expedition CK06-06</strain>
    </source>
</reference>
<sequence length="61" mass="7021">MVCNYEGCWSRAKYCIEWWGLNQHGKNPVVADERDVCANPKHIISLANHDEYGGYPDEIHS</sequence>
<dbReference type="EMBL" id="BARS01018828">
    <property type="protein sequence ID" value="GAF85972.1"/>
    <property type="molecule type" value="Genomic_DNA"/>
</dbReference>
<feature type="non-terminal residue" evidence="1">
    <location>
        <position position="61"/>
    </location>
</feature>
<proteinExistence type="predicted"/>
<accession>X0TCT3</accession>
<organism evidence="1">
    <name type="scientific">marine sediment metagenome</name>
    <dbReference type="NCBI Taxonomy" id="412755"/>
    <lineage>
        <taxon>unclassified sequences</taxon>
        <taxon>metagenomes</taxon>
        <taxon>ecological metagenomes</taxon>
    </lineage>
</organism>
<evidence type="ECO:0000313" key="1">
    <source>
        <dbReference type="EMBL" id="GAF85972.1"/>
    </source>
</evidence>
<gene>
    <name evidence="1" type="ORF">S01H1_30579</name>
</gene>